<evidence type="ECO:0000256" key="1">
    <source>
        <dbReference type="PROSITE-ProRule" id="PRU00325"/>
    </source>
</evidence>
<accession>A0A3L6PK75</accession>
<evidence type="ECO:0000259" key="4">
    <source>
        <dbReference type="PROSITE" id="PS50966"/>
    </source>
</evidence>
<gene>
    <name evidence="5" type="ORF">C2845_PM18G03690</name>
</gene>
<comment type="subcellular location">
    <subcellularLocation>
        <location evidence="2">Nucleus</location>
    </subcellularLocation>
</comment>
<dbReference type="InterPro" id="IPR007527">
    <property type="entry name" value="Znf_SWIM"/>
</dbReference>
<comment type="similarity">
    <text evidence="2">Belongs to the FHY3/FAR1 family.</text>
</comment>
<evidence type="ECO:0000256" key="2">
    <source>
        <dbReference type="RuleBase" id="RU367018"/>
    </source>
</evidence>
<dbReference type="Proteomes" id="UP000275267">
    <property type="component" value="Unassembled WGS sequence"/>
</dbReference>
<sequence>MQWPPAARAVGPQPAAHLLGIGAWIPCLGTDPVRLEGGGRWTGEGGGIWQDVGGEVEEGLGVAAAVHRRRGGRGTGGPRTRLGASAARESRGLGGGGREEDLGWEKRCGPLKLINSKHIINDSVKQHPERRTLFVYRPKFNKLLFDRNKAEDRAEFDTKLFHNVRECAWPIEEHASKFYISAAYTLFRKEVTKSTNYFAREKVEKKYEVVHVKPHKMLPWGRERFIVVFNSTIGSYDCECGLYKHFGILCSHVLRCIGYSARWQQRLGCFDIVAKSIKKDSKKLREYFKNKEKTGNIESHAVFNKQNRYYPTESEGGVDSASEVEGMPTNTYGASGSSSWMSDSELLAIKAPSFIRRARRPKETRFKGVTDYYQSKQKRKRSNDADSNCKKPKISESKKKLVRCGECKLLGHSATQCKKKQVDLDCELPEF</sequence>
<dbReference type="AlphaFoldDB" id="A0A3L6PK75"/>
<feature type="region of interest" description="Disordered" evidence="3">
    <location>
        <begin position="373"/>
        <end position="397"/>
    </location>
</feature>
<feature type="region of interest" description="Disordered" evidence="3">
    <location>
        <begin position="69"/>
        <end position="98"/>
    </location>
</feature>
<dbReference type="PANTHER" id="PTHR31669">
    <property type="entry name" value="PROTEIN FAR1-RELATED SEQUENCE 10-RELATED"/>
    <property type="match status" value="1"/>
</dbReference>
<proteinExistence type="inferred from homology"/>
<comment type="function">
    <text evidence="2">Putative transcription activator involved in regulating light control of development.</text>
</comment>
<organism evidence="5 6">
    <name type="scientific">Panicum miliaceum</name>
    <name type="common">Proso millet</name>
    <name type="synonym">Broomcorn millet</name>
    <dbReference type="NCBI Taxonomy" id="4540"/>
    <lineage>
        <taxon>Eukaryota</taxon>
        <taxon>Viridiplantae</taxon>
        <taxon>Streptophyta</taxon>
        <taxon>Embryophyta</taxon>
        <taxon>Tracheophyta</taxon>
        <taxon>Spermatophyta</taxon>
        <taxon>Magnoliopsida</taxon>
        <taxon>Liliopsida</taxon>
        <taxon>Poales</taxon>
        <taxon>Poaceae</taxon>
        <taxon>PACMAD clade</taxon>
        <taxon>Panicoideae</taxon>
        <taxon>Panicodae</taxon>
        <taxon>Paniceae</taxon>
        <taxon>Panicinae</taxon>
        <taxon>Panicum</taxon>
        <taxon>Panicum sect. Panicum</taxon>
    </lineage>
</organism>
<dbReference type="PANTHER" id="PTHR31669:SF307">
    <property type="entry name" value="PROTEIN FAR1-RELATED SEQUENCE"/>
    <property type="match status" value="1"/>
</dbReference>
<reference evidence="6" key="1">
    <citation type="journal article" date="2019" name="Nat. Commun.">
        <title>The genome of broomcorn millet.</title>
        <authorList>
            <person name="Zou C."/>
            <person name="Miki D."/>
            <person name="Li D."/>
            <person name="Tang Q."/>
            <person name="Xiao L."/>
            <person name="Rajput S."/>
            <person name="Deng P."/>
            <person name="Jia W."/>
            <person name="Huang R."/>
            <person name="Zhang M."/>
            <person name="Sun Y."/>
            <person name="Hu J."/>
            <person name="Fu X."/>
            <person name="Schnable P.S."/>
            <person name="Li F."/>
            <person name="Zhang H."/>
            <person name="Feng B."/>
            <person name="Zhu X."/>
            <person name="Liu R."/>
            <person name="Schnable J.C."/>
            <person name="Zhu J.-K."/>
            <person name="Zhang H."/>
        </authorList>
    </citation>
    <scope>NUCLEOTIDE SEQUENCE [LARGE SCALE GENOMIC DNA]</scope>
</reference>
<keyword evidence="1 2" id="KW-0863">Zinc-finger</keyword>
<feature type="compositionally biased region" description="Low complexity" evidence="3">
    <location>
        <begin position="78"/>
        <end position="87"/>
    </location>
</feature>
<keyword evidence="2" id="KW-0862">Zinc</keyword>
<feature type="compositionally biased region" description="Basic and acidic residues" evidence="3">
    <location>
        <begin position="382"/>
        <end position="397"/>
    </location>
</feature>
<evidence type="ECO:0000256" key="3">
    <source>
        <dbReference type="SAM" id="MobiDB-lite"/>
    </source>
</evidence>
<dbReference type="EMBL" id="PQIB02000017">
    <property type="protein sequence ID" value="RLM58562.1"/>
    <property type="molecule type" value="Genomic_DNA"/>
</dbReference>
<keyword evidence="2" id="KW-0539">Nucleus</keyword>
<feature type="domain" description="SWIM-type" evidence="4">
    <location>
        <begin position="225"/>
        <end position="261"/>
    </location>
</feature>
<protein>
    <recommendedName>
        <fullName evidence="2">Protein FAR1-RELATED SEQUENCE</fullName>
    </recommendedName>
</protein>
<dbReference type="GO" id="GO:0005634">
    <property type="term" value="C:nucleus"/>
    <property type="evidence" value="ECO:0007669"/>
    <property type="project" value="UniProtKB-SubCell"/>
</dbReference>
<name>A0A3L6PK75_PANMI</name>
<dbReference type="PROSITE" id="PS50966">
    <property type="entry name" value="ZF_SWIM"/>
    <property type="match status" value="1"/>
</dbReference>
<keyword evidence="2" id="KW-0479">Metal-binding</keyword>
<evidence type="ECO:0000313" key="5">
    <source>
        <dbReference type="EMBL" id="RLM58562.1"/>
    </source>
</evidence>
<dbReference type="InterPro" id="IPR031052">
    <property type="entry name" value="FHY3/FAR1"/>
</dbReference>
<keyword evidence="6" id="KW-1185">Reference proteome</keyword>
<comment type="caution">
    <text evidence="5">The sequence shown here is derived from an EMBL/GenBank/DDBJ whole genome shotgun (WGS) entry which is preliminary data.</text>
</comment>
<dbReference type="GO" id="GO:0006355">
    <property type="term" value="P:regulation of DNA-templated transcription"/>
    <property type="evidence" value="ECO:0007669"/>
    <property type="project" value="UniProtKB-UniRule"/>
</dbReference>
<dbReference type="GO" id="GO:0008270">
    <property type="term" value="F:zinc ion binding"/>
    <property type="evidence" value="ECO:0007669"/>
    <property type="project" value="UniProtKB-UniRule"/>
</dbReference>
<evidence type="ECO:0000313" key="6">
    <source>
        <dbReference type="Proteomes" id="UP000275267"/>
    </source>
</evidence>